<organism evidence="1 2">
    <name type="scientific">Mammaliicoccus fleurettii</name>
    <dbReference type="NCBI Taxonomy" id="150056"/>
    <lineage>
        <taxon>Bacteria</taxon>
        <taxon>Bacillati</taxon>
        <taxon>Bacillota</taxon>
        <taxon>Bacilli</taxon>
        <taxon>Bacillales</taxon>
        <taxon>Staphylococcaceae</taxon>
        <taxon>Mammaliicoccus</taxon>
    </lineage>
</organism>
<keyword evidence="2" id="KW-1185">Reference proteome</keyword>
<dbReference type="PIRSF" id="PIRSF010372">
    <property type="entry name" value="PaiB"/>
    <property type="match status" value="1"/>
</dbReference>
<protein>
    <submittedName>
        <fullName evidence="1">FMN-binding negative transcriptional regulator</fullName>
    </submittedName>
</protein>
<dbReference type="RefSeq" id="WP_203154179.1">
    <property type="nucleotide sequence ID" value="NZ_JAEPSA010000029.1"/>
</dbReference>
<gene>
    <name evidence="1" type="ORF">JJQ58_10420</name>
</gene>
<dbReference type="Gene3D" id="2.30.110.10">
    <property type="entry name" value="Electron Transport, Fmn-binding Protein, Chain A"/>
    <property type="match status" value="1"/>
</dbReference>
<dbReference type="Proteomes" id="UP000681586">
    <property type="component" value="Unassembled WGS sequence"/>
</dbReference>
<dbReference type="InterPro" id="IPR007396">
    <property type="entry name" value="TR_PAI2-type"/>
</dbReference>
<dbReference type="EMBL" id="JAGXBM010000018">
    <property type="protein sequence ID" value="MBS3697879.1"/>
    <property type="molecule type" value="Genomic_DNA"/>
</dbReference>
<accession>A0ABS5MPV1</accession>
<proteinExistence type="predicted"/>
<evidence type="ECO:0000313" key="1">
    <source>
        <dbReference type="EMBL" id="MBS3697879.1"/>
    </source>
</evidence>
<dbReference type="PANTHER" id="PTHR35802">
    <property type="entry name" value="PROTEASE SYNTHASE AND SPORULATION PROTEIN PAI 2"/>
    <property type="match status" value="1"/>
</dbReference>
<dbReference type="Pfam" id="PF04299">
    <property type="entry name" value="FMN_bind_2"/>
    <property type="match status" value="1"/>
</dbReference>
<dbReference type="PANTHER" id="PTHR35802:SF1">
    <property type="entry name" value="PROTEASE SYNTHASE AND SPORULATION PROTEIN PAI 2"/>
    <property type="match status" value="1"/>
</dbReference>
<sequence>MYIPKHYKENDIQEIKSFMLEHQFVTIITNDGDKPIATHIPINIHEKNGEIYVTGHLAKNNDQWRLLNKASNVLIIFQGPHAYISSTWYEKEDVPTWNYQSVHVYGDSRLLSESELIEDLTYLLNKYEGHRENGATWDNMSENTRKQINGIIGFEIEVKEIQAAYKLSQTRTEQDKNNIISKLKESGDHLDIAIAKIMNRE</sequence>
<comment type="caution">
    <text evidence="1">The sequence shown here is derived from an EMBL/GenBank/DDBJ whole genome shotgun (WGS) entry which is preliminary data.</text>
</comment>
<reference evidence="1 2" key="1">
    <citation type="submission" date="2021-05" db="EMBL/GenBank/DDBJ databases">
        <title>Staphylococcus fleurettii isolated from lake water in First Nation community in Manitoba, Canada.</title>
        <authorList>
            <person name="Bashar S."/>
            <person name="Murdock A."/>
            <person name="Patidar R."/>
            <person name="Golding G."/>
            <person name="Farenhorst A."/>
            <person name="Kumar A."/>
        </authorList>
    </citation>
    <scope>NUCLEOTIDE SEQUENCE [LARGE SCALE GENOMIC DNA]</scope>
    <source>
        <strain evidence="1 2">SF002</strain>
    </source>
</reference>
<evidence type="ECO:0000313" key="2">
    <source>
        <dbReference type="Proteomes" id="UP000681586"/>
    </source>
</evidence>
<name>A0ABS5MPV1_9STAP</name>
<dbReference type="InterPro" id="IPR012349">
    <property type="entry name" value="Split_barrel_FMN-bd"/>
</dbReference>
<dbReference type="SUPFAM" id="SSF50475">
    <property type="entry name" value="FMN-binding split barrel"/>
    <property type="match status" value="1"/>
</dbReference>